<accession>A0A8B6M5D0</accession>
<gene>
    <name evidence="2" type="ORF">MPC4_150084</name>
</gene>
<protein>
    <submittedName>
        <fullName evidence="2">Uncharacterized protein</fullName>
    </submittedName>
</protein>
<evidence type="ECO:0000313" key="2">
    <source>
        <dbReference type="EMBL" id="VTZ49302.1"/>
    </source>
</evidence>
<reference evidence="2 3" key="1">
    <citation type="submission" date="2019-05" db="EMBL/GenBank/DDBJ databases">
        <authorList>
            <person name="Farhan Ul Haque M."/>
        </authorList>
    </citation>
    <scope>NUCLEOTIDE SEQUENCE [LARGE SCALE GENOMIC DNA]</scope>
    <source>
        <strain evidence="2">2</strain>
    </source>
</reference>
<organism evidence="2 3">
    <name type="scientific">Methylocella tundrae</name>
    <dbReference type="NCBI Taxonomy" id="227605"/>
    <lineage>
        <taxon>Bacteria</taxon>
        <taxon>Pseudomonadati</taxon>
        <taxon>Pseudomonadota</taxon>
        <taxon>Alphaproteobacteria</taxon>
        <taxon>Hyphomicrobiales</taxon>
        <taxon>Beijerinckiaceae</taxon>
        <taxon>Methylocella</taxon>
    </lineage>
</organism>
<sequence length="73" mass="8271">MFGRRETHSEGDVSVEEQRRSSGEELPNGNSSRVFEPSLDLIAEVASRQRLRLRLGQLVETAFPWKETEKAGI</sequence>
<dbReference type="Proteomes" id="UP000485880">
    <property type="component" value="Unassembled WGS sequence"/>
</dbReference>
<keyword evidence="3" id="KW-1185">Reference proteome</keyword>
<evidence type="ECO:0000256" key="1">
    <source>
        <dbReference type="SAM" id="MobiDB-lite"/>
    </source>
</evidence>
<evidence type="ECO:0000313" key="3">
    <source>
        <dbReference type="Proteomes" id="UP000485880"/>
    </source>
</evidence>
<dbReference type="AlphaFoldDB" id="A0A8B6M5D0"/>
<name>A0A8B6M5D0_METTU</name>
<feature type="compositionally biased region" description="Basic and acidic residues" evidence="1">
    <location>
        <begin position="1"/>
        <end position="23"/>
    </location>
</feature>
<proteinExistence type="predicted"/>
<comment type="caution">
    <text evidence="2">The sequence shown here is derived from an EMBL/GenBank/DDBJ whole genome shotgun (WGS) entry which is preliminary data.</text>
</comment>
<dbReference type="EMBL" id="CABFMQ020000057">
    <property type="protein sequence ID" value="VTZ49302.1"/>
    <property type="molecule type" value="Genomic_DNA"/>
</dbReference>
<feature type="region of interest" description="Disordered" evidence="1">
    <location>
        <begin position="1"/>
        <end position="34"/>
    </location>
</feature>